<accession>A0A4Y2VDW9</accession>
<reference evidence="2 3" key="1">
    <citation type="journal article" date="2019" name="Sci. Rep.">
        <title>Orb-weaving spider Araneus ventricosus genome elucidates the spidroin gene catalogue.</title>
        <authorList>
            <person name="Kono N."/>
            <person name="Nakamura H."/>
            <person name="Ohtoshi R."/>
            <person name="Moran D.A.P."/>
            <person name="Shinohara A."/>
            <person name="Yoshida Y."/>
            <person name="Fujiwara M."/>
            <person name="Mori M."/>
            <person name="Tomita M."/>
            <person name="Arakawa K."/>
        </authorList>
    </citation>
    <scope>NUCLEOTIDE SEQUENCE [LARGE SCALE GENOMIC DNA]</scope>
</reference>
<feature type="region of interest" description="Disordered" evidence="1">
    <location>
        <begin position="88"/>
        <end position="135"/>
    </location>
</feature>
<feature type="compositionally biased region" description="Basic and acidic residues" evidence="1">
    <location>
        <begin position="88"/>
        <end position="113"/>
    </location>
</feature>
<feature type="region of interest" description="Disordered" evidence="1">
    <location>
        <begin position="1"/>
        <end position="42"/>
    </location>
</feature>
<feature type="compositionally biased region" description="Polar residues" evidence="1">
    <location>
        <begin position="116"/>
        <end position="125"/>
    </location>
</feature>
<dbReference type="AlphaFoldDB" id="A0A4Y2VDW9"/>
<name>A0A4Y2VDW9_ARAVE</name>
<dbReference type="EMBL" id="BGPR01046517">
    <property type="protein sequence ID" value="GBO23459.1"/>
    <property type="molecule type" value="Genomic_DNA"/>
</dbReference>
<evidence type="ECO:0000256" key="1">
    <source>
        <dbReference type="SAM" id="MobiDB-lite"/>
    </source>
</evidence>
<proteinExistence type="predicted"/>
<organism evidence="2 3">
    <name type="scientific">Araneus ventricosus</name>
    <name type="common">Orbweaver spider</name>
    <name type="synonym">Epeira ventricosa</name>
    <dbReference type="NCBI Taxonomy" id="182803"/>
    <lineage>
        <taxon>Eukaryota</taxon>
        <taxon>Metazoa</taxon>
        <taxon>Ecdysozoa</taxon>
        <taxon>Arthropoda</taxon>
        <taxon>Chelicerata</taxon>
        <taxon>Arachnida</taxon>
        <taxon>Araneae</taxon>
        <taxon>Araneomorphae</taxon>
        <taxon>Entelegynae</taxon>
        <taxon>Araneoidea</taxon>
        <taxon>Araneidae</taxon>
        <taxon>Araneus</taxon>
    </lineage>
</organism>
<keyword evidence="3" id="KW-1185">Reference proteome</keyword>
<dbReference type="Proteomes" id="UP000499080">
    <property type="component" value="Unassembled WGS sequence"/>
</dbReference>
<comment type="caution">
    <text evidence="2">The sequence shown here is derived from an EMBL/GenBank/DDBJ whole genome shotgun (WGS) entry which is preliminary data.</text>
</comment>
<sequence length="135" mass="15803">MRCSRRVNMPSYEKSYRERSPSRRSVRKSRDFTRSTDCNPNAPSLYIPPLWKKSPFQRRYKFFVLKNKCMNFLSLECNMTNAFLASGHEGKSKLPVVSREKDRFLKNESHQEAQRAASSSQTTQAPKRGKEHPRS</sequence>
<gene>
    <name evidence="2" type="ORF">AVEN_18633_1</name>
</gene>
<evidence type="ECO:0000313" key="3">
    <source>
        <dbReference type="Proteomes" id="UP000499080"/>
    </source>
</evidence>
<evidence type="ECO:0000313" key="2">
    <source>
        <dbReference type="EMBL" id="GBO23459.1"/>
    </source>
</evidence>
<protein>
    <submittedName>
        <fullName evidence="2">Uncharacterized protein</fullName>
    </submittedName>
</protein>